<dbReference type="SUPFAM" id="SSF52058">
    <property type="entry name" value="L domain-like"/>
    <property type="match status" value="1"/>
</dbReference>
<evidence type="ECO:0000259" key="6">
    <source>
        <dbReference type="SMART" id="SM00082"/>
    </source>
</evidence>
<reference evidence="7" key="1">
    <citation type="submission" date="2018-04" db="EMBL/GenBank/DDBJ databases">
        <authorList>
            <person name="Go L.Y."/>
            <person name="Mitchell J.A."/>
        </authorList>
    </citation>
    <scope>NUCLEOTIDE SEQUENCE</scope>
    <source>
        <tissue evidence="7">Whole organism</tissue>
    </source>
</reference>
<dbReference type="Pfam" id="PF13855">
    <property type="entry name" value="LRR_8"/>
    <property type="match status" value="3"/>
</dbReference>
<dbReference type="InterPro" id="IPR000483">
    <property type="entry name" value="Cys-rich_flank_reg_C"/>
</dbReference>
<dbReference type="PANTHER" id="PTHR24369:SF210">
    <property type="entry name" value="CHAOPTIN-RELATED"/>
    <property type="match status" value="1"/>
</dbReference>
<dbReference type="Pfam" id="PF13516">
    <property type="entry name" value="LRR_6"/>
    <property type="match status" value="1"/>
</dbReference>
<evidence type="ECO:0000256" key="5">
    <source>
        <dbReference type="SAM" id="SignalP"/>
    </source>
</evidence>
<dbReference type="SMART" id="SM00369">
    <property type="entry name" value="LRR_TYP"/>
    <property type="match status" value="8"/>
</dbReference>
<gene>
    <name evidence="8" type="primary">CSON006892</name>
</gene>
<keyword evidence="4" id="KW-0812">Transmembrane</keyword>
<evidence type="ECO:0000256" key="2">
    <source>
        <dbReference type="ARBA" id="ARBA00022729"/>
    </source>
</evidence>
<feature type="transmembrane region" description="Helical" evidence="4">
    <location>
        <begin position="703"/>
        <end position="724"/>
    </location>
</feature>
<keyword evidence="4" id="KW-0472">Membrane</keyword>
<keyword evidence="4" id="KW-1133">Transmembrane helix</keyword>
<keyword evidence="3" id="KW-0677">Repeat</keyword>
<dbReference type="AlphaFoldDB" id="A0A336LX41"/>
<dbReference type="SMART" id="SM00082">
    <property type="entry name" value="LRRCT"/>
    <property type="match status" value="1"/>
</dbReference>
<feature type="signal peptide" evidence="5">
    <location>
        <begin position="1"/>
        <end position="23"/>
    </location>
</feature>
<evidence type="ECO:0000313" key="7">
    <source>
        <dbReference type="EMBL" id="SSX02157.1"/>
    </source>
</evidence>
<dbReference type="SMART" id="SM00365">
    <property type="entry name" value="LRR_SD22"/>
    <property type="match status" value="4"/>
</dbReference>
<dbReference type="Gene3D" id="3.80.10.10">
    <property type="entry name" value="Ribonuclease Inhibitor"/>
    <property type="match status" value="2"/>
</dbReference>
<dbReference type="GO" id="GO:0005886">
    <property type="term" value="C:plasma membrane"/>
    <property type="evidence" value="ECO:0007669"/>
    <property type="project" value="TreeGrafter"/>
</dbReference>
<dbReference type="EMBL" id="UFQT01000259">
    <property type="protein sequence ID" value="SSX22534.1"/>
    <property type="molecule type" value="Genomic_DNA"/>
</dbReference>
<evidence type="ECO:0000256" key="4">
    <source>
        <dbReference type="SAM" id="Phobius"/>
    </source>
</evidence>
<dbReference type="InterPro" id="IPR050541">
    <property type="entry name" value="LRR_TM_domain-containing"/>
</dbReference>
<evidence type="ECO:0000256" key="3">
    <source>
        <dbReference type="ARBA" id="ARBA00022737"/>
    </source>
</evidence>
<keyword evidence="1" id="KW-0433">Leucine-rich repeat</keyword>
<reference evidence="8" key="2">
    <citation type="submission" date="2018-07" db="EMBL/GenBank/DDBJ databases">
        <authorList>
            <person name="Quirk P.G."/>
            <person name="Krulwich T.A."/>
        </authorList>
    </citation>
    <scope>NUCLEOTIDE SEQUENCE</scope>
</reference>
<evidence type="ECO:0000313" key="8">
    <source>
        <dbReference type="EMBL" id="SSX22534.1"/>
    </source>
</evidence>
<feature type="chain" id="PRO_5033343078" evidence="5">
    <location>
        <begin position="24"/>
        <end position="756"/>
    </location>
</feature>
<dbReference type="OMA" id="ILHELHY"/>
<sequence>MFINRPFFWFIFLTCYLLHFALSENTNEQPLNVIINSDIKSHNYSMLKVFDINNVKKQQSFNLQKPNKNIKYVNKLNLKEANFAVSTTPVDIGNWECPIVNQTKNLECGCDLKYTLRCSGDIRSLDLIATNLRDAKYSVSLLDCTLKNVTILSEPRVFENISLHGLVISSGEIKRLHRTFFEGINSPGLSELGLPNNALSSVPGESLQTLTYLDRLDLSNNKIKMISASDFSNLQHLTYLDLMDNQISSINARAFVSLQKLSILKLSNNRLGDVVSSIQAIRKCPNLRELDLRGNNIRGPLEASILPVLKYLRILNLDRNVISSIKTGTFINYSNLVLLSLRQCQIDVLQDKAFDGLNALQELDLSHNGIVSITSLISLPRLLVLNLKHNFLRAVSAELISPLPFIQQLDLSDNDITTVHPNALKNVTTLKNFLLFNNPLNCDCNLRNLKEFSISSKILFGAVCQTPPRLEGAPLLQIPAQALTCDEEQEAPDAINSISNQLNNSFLNYNQNFHSLIDSSQNIRLEEVHLSLDYGLLMMWNIENPIKNFKCNTLFVFERVESRNIIRNSSPVNCQYSHSSRANSFTILIPEGFDFTRGELYKFCLTLNNLEISNFEELLYGCSDYVDVSKDIKIQHNTINTSKINPLQIVDLSNSTDISAFDKISEHSMINTYKQQLTTSQESLSDEEISEIIDDDLKTKRKVLIALGVCILLASVGICIIALFKLHSLQRRRHITTNVCNSIDSEYVKLETVTSL</sequence>
<proteinExistence type="predicted"/>
<name>A0A336LX41_CULSO</name>
<evidence type="ECO:0000256" key="1">
    <source>
        <dbReference type="ARBA" id="ARBA00022614"/>
    </source>
</evidence>
<dbReference type="PANTHER" id="PTHR24369">
    <property type="entry name" value="ANTIGEN BSP, PUTATIVE-RELATED"/>
    <property type="match status" value="1"/>
</dbReference>
<dbReference type="InterPro" id="IPR001611">
    <property type="entry name" value="Leu-rich_rpt"/>
</dbReference>
<feature type="domain" description="LRRCT" evidence="6">
    <location>
        <begin position="438"/>
        <end position="486"/>
    </location>
</feature>
<protein>
    <submittedName>
        <fullName evidence="8">CSON006892 protein</fullName>
    </submittedName>
</protein>
<dbReference type="InterPro" id="IPR032675">
    <property type="entry name" value="LRR_dom_sf"/>
</dbReference>
<dbReference type="EMBL" id="UFQS01000259">
    <property type="protein sequence ID" value="SSX02157.1"/>
    <property type="molecule type" value="Genomic_DNA"/>
</dbReference>
<dbReference type="PROSITE" id="PS51450">
    <property type="entry name" value="LRR"/>
    <property type="match status" value="3"/>
</dbReference>
<keyword evidence="2 5" id="KW-0732">Signal</keyword>
<accession>A0A336LX41</accession>
<organism evidence="8">
    <name type="scientific">Culicoides sonorensis</name>
    <name type="common">Biting midge</name>
    <dbReference type="NCBI Taxonomy" id="179676"/>
    <lineage>
        <taxon>Eukaryota</taxon>
        <taxon>Metazoa</taxon>
        <taxon>Ecdysozoa</taxon>
        <taxon>Arthropoda</taxon>
        <taxon>Hexapoda</taxon>
        <taxon>Insecta</taxon>
        <taxon>Pterygota</taxon>
        <taxon>Neoptera</taxon>
        <taxon>Endopterygota</taxon>
        <taxon>Diptera</taxon>
        <taxon>Nematocera</taxon>
        <taxon>Chironomoidea</taxon>
        <taxon>Ceratopogonidae</taxon>
        <taxon>Ceratopogoninae</taxon>
        <taxon>Culicoides</taxon>
        <taxon>Monoculicoides</taxon>
    </lineage>
</organism>
<dbReference type="InterPro" id="IPR003591">
    <property type="entry name" value="Leu-rich_rpt_typical-subtyp"/>
</dbReference>
<dbReference type="VEuPathDB" id="VectorBase:CSON006892"/>